<keyword evidence="2" id="KW-0732">Signal</keyword>
<evidence type="ECO:0000256" key="2">
    <source>
        <dbReference type="SAM" id="SignalP"/>
    </source>
</evidence>
<comment type="caution">
    <text evidence="3">The sequence shown here is derived from an EMBL/GenBank/DDBJ whole genome shotgun (WGS) entry which is preliminary data.</text>
</comment>
<keyword evidence="4" id="KW-1185">Reference proteome</keyword>
<keyword evidence="1" id="KW-0175">Coiled coil</keyword>
<accession>A0A2T7PET3</accession>
<name>A0A2T7PET3_POMCA</name>
<dbReference type="AlphaFoldDB" id="A0A2T7PET3"/>
<dbReference type="EMBL" id="PZQS01000004">
    <property type="protein sequence ID" value="PVD31933.1"/>
    <property type="molecule type" value="Genomic_DNA"/>
</dbReference>
<proteinExistence type="predicted"/>
<feature type="signal peptide" evidence="2">
    <location>
        <begin position="1"/>
        <end position="40"/>
    </location>
</feature>
<protein>
    <submittedName>
        <fullName evidence="3">Uncharacterized protein</fullName>
    </submittedName>
</protein>
<evidence type="ECO:0000313" key="3">
    <source>
        <dbReference type="EMBL" id="PVD31933.1"/>
    </source>
</evidence>
<evidence type="ECO:0000313" key="4">
    <source>
        <dbReference type="Proteomes" id="UP000245119"/>
    </source>
</evidence>
<dbReference type="Proteomes" id="UP000245119">
    <property type="component" value="Linkage Group LG4"/>
</dbReference>
<feature type="coiled-coil region" evidence="1">
    <location>
        <begin position="134"/>
        <end position="176"/>
    </location>
</feature>
<organism evidence="3 4">
    <name type="scientific">Pomacea canaliculata</name>
    <name type="common">Golden apple snail</name>
    <dbReference type="NCBI Taxonomy" id="400727"/>
    <lineage>
        <taxon>Eukaryota</taxon>
        <taxon>Metazoa</taxon>
        <taxon>Spiralia</taxon>
        <taxon>Lophotrochozoa</taxon>
        <taxon>Mollusca</taxon>
        <taxon>Gastropoda</taxon>
        <taxon>Caenogastropoda</taxon>
        <taxon>Architaenioglossa</taxon>
        <taxon>Ampullarioidea</taxon>
        <taxon>Ampullariidae</taxon>
        <taxon>Pomacea</taxon>
    </lineage>
</organism>
<feature type="chain" id="PRO_5015718596" evidence="2">
    <location>
        <begin position="41"/>
        <end position="381"/>
    </location>
</feature>
<gene>
    <name evidence="3" type="ORF">C0Q70_07359</name>
</gene>
<sequence length="381" mass="43697">MTLLHAEPIKPQARHLTVRMAPSLLLFILMWGSLDPAGRTLSSDGFKDEYFYLDVPADTADSGDYCCQLDCRAPDFCCLDDQSPLRSCATVHVRTNKKIEVTPTPNISLEPFTKLQENVSNSTKNLVDLSELHIQNCSNQADEYMSKVQTLEEDIRKELENVVNISAEARRQLEKETMQMFWNFQLQVDYNLSIAVESCRELQEHFMKAATGLESKRTNTSDKVEAMEQRLDTKLTEIQQYSDKADGRLETNVNYSIESLQNFQRQLDYNMSLSLESFKELQKRLMETDMRQEVTWTSVLDKVEALRKKLDKGGEIEIQISEVSGIVDELKQRIDVDLAEIRTSGLAADIILEANMNRSFEILQSFQLQLDYNISSCELTR</sequence>
<reference evidence="3 4" key="1">
    <citation type="submission" date="2018-04" db="EMBL/GenBank/DDBJ databases">
        <title>The genome of golden apple snail Pomacea canaliculata provides insight into stress tolerance and invasive adaptation.</title>
        <authorList>
            <person name="Liu C."/>
            <person name="Liu B."/>
            <person name="Ren Y."/>
            <person name="Zhang Y."/>
            <person name="Wang H."/>
            <person name="Li S."/>
            <person name="Jiang F."/>
            <person name="Yin L."/>
            <person name="Zhang G."/>
            <person name="Qian W."/>
            <person name="Fan W."/>
        </authorList>
    </citation>
    <scope>NUCLEOTIDE SEQUENCE [LARGE SCALE GENOMIC DNA]</scope>
    <source>
        <strain evidence="3">SZHN2017</strain>
        <tissue evidence="3">Muscle</tissue>
    </source>
</reference>
<evidence type="ECO:0000256" key="1">
    <source>
        <dbReference type="SAM" id="Coils"/>
    </source>
</evidence>